<gene>
    <name evidence="2" type="ORF">CEXT_702921</name>
</gene>
<dbReference type="EMBL" id="BPLR01015954">
    <property type="protein sequence ID" value="GIY80020.1"/>
    <property type="molecule type" value="Genomic_DNA"/>
</dbReference>
<feature type="region of interest" description="Disordered" evidence="1">
    <location>
        <begin position="49"/>
        <end position="112"/>
    </location>
</feature>
<proteinExistence type="predicted"/>
<organism evidence="2 3">
    <name type="scientific">Caerostris extrusa</name>
    <name type="common">Bark spider</name>
    <name type="synonym">Caerostris bankana</name>
    <dbReference type="NCBI Taxonomy" id="172846"/>
    <lineage>
        <taxon>Eukaryota</taxon>
        <taxon>Metazoa</taxon>
        <taxon>Ecdysozoa</taxon>
        <taxon>Arthropoda</taxon>
        <taxon>Chelicerata</taxon>
        <taxon>Arachnida</taxon>
        <taxon>Araneae</taxon>
        <taxon>Araneomorphae</taxon>
        <taxon>Entelegynae</taxon>
        <taxon>Araneoidea</taxon>
        <taxon>Araneidae</taxon>
        <taxon>Caerostris</taxon>
    </lineage>
</organism>
<sequence length="142" mass="16482">MSPSLLMPLPGKFIFLFYYRVEEGHLANRRNLVEPIYEKKSPARWCPPLTENKAPYLPVPDHPEENHLSVPSFPTREMRTDDMKGETKDRRREKGKKRKVGNDKMRKKSAGSWRIEVMGEERTFNSHGGDTSRVSYTVLGAY</sequence>
<accession>A0AAV4WAQ1</accession>
<feature type="compositionally biased region" description="Basic residues" evidence="1">
    <location>
        <begin position="93"/>
        <end position="109"/>
    </location>
</feature>
<reference evidence="2 3" key="1">
    <citation type="submission" date="2021-06" db="EMBL/GenBank/DDBJ databases">
        <title>Caerostris extrusa draft genome.</title>
        <authorList>
            <person name="Kono N."/>
            <person name="Arakawa K."/>
        </authorList>
    </citation>
    <scope>NUCLEOTIDE SEQUENCE [LARGE SCALE GENOMIC DNA]</scope>
</reference>
<dbReference type="AlphaFoldDB" id="A0AAV4WAQ1"/>
<keyword evidence="3" id="KW-1185">Reference proteome</keyword>
<dbReference type="Proteomes" id="UP001054945">
    <property type="component" value="Unassembled WGS sequence"/>
</dbReference>
<protein>
    <submittedName>
        <fullName evidence="2">Uncharacterized protein</fullName>
    </submittedName>
</protein>
<evidence type="ECO:0000256" key="1">
    <source>
        <dbReference type="SAM" id="MobiDB-lite"/>
    </source>
</evidence>
<feature type="compositionally biased region" description="Basic and acidic residues" evidence="1">
    <location>
        <begin position="76"/>
        <end position="92"/>
    </location>
</feature>
<evidence type="ECO:0000313" key="2">
    <source>
        <dbReference type="EMBL" id="GIY80020.1"/>
    </source>
</evidence>
<evidence type="ECO:0000313" key="3">
    <source>
        <dbReference type="Proteomes" id="UP001054945"/>
    </source>
</evidence>
<comment type="caution">
    <text evidence="2">The sequence shown here is derived from an EMBL/GenBank/DDBJ whole genome shotgun (WGS) entry which is preliminary data.</text>
</comment>
<name>A0AAV4WAQ1_CAEEX</name>